<dbReference type="EMBL" id="LJJB01000007">
    <property type="protein sequence ID" value="KQL49264.1"/>
    <property type="molecule type" value="Genomic_DNA"/>
</dbReference>
<dbReference type="Proteomes" id="UP000051063">
    <property type="component" value="Unassembled WGS sequence"/>
</dbReference>
<evidence type="ECO:0000313" key="7">
    <source>
        <dbReference type="Proteomes" id="UP000051063"/>
    </source>
</evidence>
<evidence type="ECO:0000256" key="2">
    <source>
        <dbReference type="ARBA" id="ARBA00011738"/>
    </source>
</evidence>
<accession>A0ABR5NCJ0</accession>
<dbReference type="PRINTS" id="PR00368">
    <property type="entry name" value="FADPNR"/>
</dbReference>
<dbReference type="Gene3D" id="3.50.50.60">
    <property type="entry name" value="FAD/NAD(P)-binding domain"/>
    <property type="match status" value="2"/>
</dbReference>
<keyword evidence="3" id="KW-0285">Flavoprotein</keyword>
<evidence type="ECO:0000256" key="1">
    <source>
        <dbReference type="ARBA" id="ARBA00001974"/>
    </source>
</evidence>
<evidence type="ECO:0000256" key="3">
    <source>
        <dbReference type="ARBA" id="ARBA00022630"/>
    </source>
</evidence>
<comment type="subunit">
    <text evidence="2">Homodimer.</text>
</comment>
<evidence type="ECO:0000313" key="6">
    <source>
        <dbReference type="EMBL" id="KQL49264.1"/>
    </source>
</evidence>
<keyword evidence="4" id="KW-0560">Oxidoreductase</keyword>
<dbReference type="SUPFAM" id="SSF51905">
    <property type="entry name" value="FAD/NAD(P)-binding domain"/>
    <property type="match status" value="2"/>
</dbReference>
<dbReference type="PANTHER" id="PTHR48105">
    <property type="entry name" value="THIOREDOXIN REDUCTASE 1-RELATED-RELATED"/>
    <property type="match status" value="1"/>
</dbReference>
<dbReference type="InterPro" id="IPR023753">
    <property type="entry name" value="FAD/NAD-binding_dom"/>
</dbReference>
<protein>
    <submittedName>
        <fullName evidence="6">Thioredoxin reductase</fullName>
    </submittedName>
</protein>
<dbReference type="RefSeq" id="WP_330218817.1">
    <property type="nucleotide sequence ID" value="NZ_LJJB01000007.1"/>
</dbReference>
<evidence type="ECO:0000256" key="4">
    <source>
        <dbReference type="ARBA" id="ARBA00023002"/>
    </source>
</evidence>
<reference evidence="6 7" key="1">
    <citation type="submission" date="2015-09" db="EMBL/GenBank/DDBJ databases">
        <title>Genome sequencing project for genomic taxonomy and phylogenomics of Bacillus-like bacteria.</title>
        <authorList>
            <person name="Liu B."/>
            <person name="Wang J."/>
            <person name="Zhu Y."/>
            <person name="Liu G."/>
            <person name="Chen Q."/>
            <person name="Chen Z."/>
            <person name="Lan J."/>
            <person name="Che J."/>
            <person name="Ge C."/>
            <person name="Shi H."/>
            <person name="Pan Z."/>
            <person name="Liu X."/>
        </authorList>
    </citation>
    <scope>NUCLEOTIDE SEQUENCE [LARGE SCALE GENOMIC DNA]</scope>
    <source>
        <strain evidence="6 7">DSM 8552</strain>
    </source>
</reference>
<name>A0ABR5NCJ0_BRECH</name>
<comment type="cofactor">
    <cofactor evidence="1">
        <name>FAD</name>
        <dbReference type="ChEBI" id="CHEBI:57692"/>
    </cofactor>
</comment>
<sequence length="306" mass="33620">MTYDTIIVGGGIGGLQTAIQLARSLRRVAVVDVPGGRSTVAKAYRNILGFQDGISGEGLRKLGKDQAAKYGVIFIEDEVTRLEGQDDHRFIVHTKNGHTPIQGRTLVMATGIRDPFPVIPGIHECLGTSIFLCPDCDGYETVDQNTAVIGALPQAIEMADELSFYTPHLFIINHAKSPVDPGIRTEMSRKGYTFVEETVNNFLHLEGILRGLILSSGDRLDVTRAFLSFPGAKVQTSLLEPFAVRLNEKGHVLTNPRTKETDHPNLWAVGDIVEHSQQVAIAMGDGAQAAIWIQKRLREEELSERR</sequence>
<keyword evidence="7" id="KW-1185">Reference proteome</keyword>
<comment type="caution">
    <text evidence="6">The sequence shown here is derived from an EMBL/GenBank/DDBJ whole genome shotgun (WGS) entry which is preliminary data.</text>
</comment>
<proteinExistence type="predicted"/>
<dbReference type="PRINTS" id="PR00469">
    <property type="entry name" value="PNDRDTASEII"/>
</dbReference>
<organism evidence="6 7">
    <name type="scientific">Brevibacillus choshinensis</name>
    <dbReference type="NCBI Taxonomy" id="54911"/>
    <lineage>
        <taxon>Bacteria</taxon>
        <taxon>Bacillati</taxon>
        <taxon>Bacillota</taxon>
        <taxon>Bacilli</taxon>
        <taxon>Bacillales</taxon>
        <taxon>Paenibacillaceae</taxon>
        <taxon>Brevibacillus</taxon>
    </lineage>
</organism>
<gene>
    <name evidence="6" type="ORF">AN963_05715</name>
</gene>
<dbReference type="Pfam" id="PF07992">
    <property type="entry name" value="Pyr_redox_2"/>
    <property type="match status" value="1"/>
</dbReference>
<feature type="domain" description="FAD/NAD(P)-binding" evidence="5">
    <location>
        <begin position="3"/>
        <end position="286"/>
    </location>
</feature>
<dbReference type="InterPro" id="IPR050097">
    <property type="entry name" value="Ferredoxin-NADP_redctase_2"/>
</dbReference>
<evidence type="ECO:0000259" key="5">
    <source>
        <dbReference type="Pfam" id="PF07992"/>
    </source>
</evidence>
<dbReference type="InterPro" id="IPR036188">
    <property type="entry name" value="FAD/NAD-bd_sf"/>
</dbReference>